<evidence type="ECO:0000259" key="4">
    <source>
        <dbReference type="PROSITE" id="PS50932"/>
    </source>
</evidence>
<dbReference type="PROSITE" id="PS50932">
    <property type="entry name" value="HTH_LACI_2"/>
    <property type="match status" value="1"/>
</dbReference>
<keyword evidence="3" id="KW-0804">Transcription</keyword>
<dbReference type="EMBL" id="LESJ01000006">
    <property type="protein sequence ID" value="RBT67617.1"/>
    <property type="molecule type" value="Genomic_DNA"/>
</dbReference>
<dbReference type="EMBL" id="CABEEP010000001">
    <property type="protein sequence ID" value="VTQ59918.1"/>
    <property type="molecule type" value="Genomic_DNA"/>
</dbReference>
<feature type="domain" description="HTH lacI-type" evidence="4">
    <location>
        <begin position="2"/>
        <end position="56"/>
    </location>
</feature>
<dbReference type="CDD" id="cd06286">
    <property type="entry name" value="PBP1_CcpB-like"/>
    <property type="match status" value="1"/>
</dbReference>
<dbReference type="InterPro" id="IPR028082">
    <property type="entry name" value="Peripla_BP_I"/>
</dbReference>
<name>A0A366UJX1_ENTHR</name>
<dbReference type="Gene3D" id="3.40.50.2300">
    <property type="match status" value="2"/>
</dbReference>
<dbReference type="Proteomes" id="UP000352698">
    <property type="component" value="Unassembled WGS sequence"/>
</dbReference>
<dbReference type="Pfam" id="PF00356">
    <property type="entry name" value="LacI"/>
    <property type="match status" value="1"/>
</dbReference>
<evidence type="ECO:0000256" key="1">
    <source>
        <dbReference type="ARBA" id="ARBA00023015"/>
    </source>
</evidence>
<reference evidence="5 7" key="1">
    <citation type="submission" date="2015-06" db="EMBL/GenBank/DDBJ databases">
        <title>The Genome Sequence of Enterococcus hirae 88EA1.</title>
        <authorList>
            <consortium name="The Broad Institute Genomics Platform"/>
            <consortium name="The Broad Institute Genome Sequencing Center for Infectious Disease"/>
            <person name="Earl A.M."/>
            <person name="Van Tyne D."/>
            <person name="Lebreton F."/>
            <person name="Saavedra J.T."/>
            <person name="Gilmore M.S."/>
            <person name="Manson McGuire A."/>
            <person name="Clock S."/>
            <person name="Crupain M."/>
            <person name="Rangan U."/>
            <person name="Young S."/>
            <person name="Abouelleil A."/>
            <person name="Cao P."/>
            <person name="Chapman S.B."/>
            <person name="Griggs A."/>
            <person name="Priest M."/>
            <person name="Shea T."/>
            <person name="Wortman J."/>
            <person name="Nusbaum C."/>
            <person name="Birren B."/>
        </authorList>
    </citation>
    <scope>NUCLEOTIDE SEQUENCE [LARGE SCALE GENOMIC DNA]</scope>
    <source>
        <strain evidence="5 7">88EA1</strain>
    </source>
</reference>
<dbReference type="Proteomes" id="UP000253498">
    <property type="component" value="Unassembled WGS sequence"/>
</dbReference>
<keyword evidence="2" id="KW-0238">DNA-binding</keyword>
<dbReference type="SMART" id="SM00354">
    <property type="entry name" value="HTH_LACI"/>
    <property type="match status" value="1"/>
</dbReference>
<evidence type="ECO:0000313" key="8">
    <source>
        <dbReference type="Proteomes" id="UP000352698"/>
    </source>
</evidence>
<comment type="caution">
    <text evidence="6">The sequence shown here is derived from an EMBL/GenBank/DDBJ whole genome shotgun (WGS) entry which is preliminary data.</text>
</comment>
<evidence type="ECO:0000256" key="3">
    <source>
        <dbReference type="ARBA" id="ARBA00023163"/>
    </source>
</evidence>
<dbReference type="Gene3D" id="1.10.260.40">
    <property type="entry name" value="lambda repressor-like DNA-binding domains"/>
    <property type="match status" value="1"/>
</dbReference>
<dbReference type="GO" id="GO:0000976">
    <property type="term" value="F:transcription cis-regulatory region binding"/>
    <property type="evidence" value="ECO:0007669"/>
    <property type="project" value="TreeGrafter"/>
</dbReference>
<protein>
    <submittedName>
        <fullName evidence="6">LacI family transcriptional regulator</fullName>
    </submittedName>
</protein>
<evidence type="ECO:0000313" key="7">
    <source>
        <dbReference type="Proteomes" id="UP000253498"/>
    </source>
</evidence>
<dbReference type="InterPro" id="IPR000843">
    <property type="entry name" value="HTH_LacI"/>
</dbReference>
<dbReference type="InterPro" id="IPR001761">
    <property type="entry name" value="Peripla_BP/Lac1_sug-bd_dom"/>
</dbReference>
<dbReference type="CDD" id="cd01392">
    <property type="entry name" value="HTH_LacI"/>
    <property type="match status" value="1"/>
</dbReference>
<evidence type="ECO:0000313" key="5">
    <source>
        <dbReference type="EMBL" id="RBT67617.1"/>
    </source>
</evidence>
<dbReference type="InterPro" id="IPR010982">
    <property type="entry name" value="Lambda_DNA-bd_dom_sf"/>
</dbReference>
<organism evidence="6 8">
    <name type="scientific">Enterococcus hirae</name>
    <dbReference type="NCBI Taxonomy" id="1354"/>
    <lineage>
        <taxon>Bacteria</taxon>
        <taxon>Bacillati</taxon>
        <taxon>Bacillota</taxon>
        <taxon>Bacilli</taxon>
        <taxon>Lactobacillales</taxon>
        <taxon>Enterococcaceae</taxon>
        <taxon>Enterococcus</taxon>
    </lineage>
</organism>
<dbReference type="Pfam" id="PF00532">
    <property type="entry name" value="Peripla_BP_1"/>
    <property type="match status" value="1"/>
</dbReference>
<dbReference type="SUPFAM" id="SSF53822">
    <property type="entry name" value="Periplasmic binding protein-like I"/>
    <property type="match status" value="1"/>
</dbReference>
<reference evidence="6 8" key="2">
    <citation type="submission" date="2019-05" db="EMBL/GenBank/DDBJ databases">
        <authorList>
            <consortium name="Pathogen Informatics"/>
        </authorList>
    </citation>
    <scope>NUCLEOTIDE SEQUENCE [LARGE SCALE GENOMIC DNA]</scope>
    <source>
        <strain evidence="6 8">NCTC12204</strain>
    </source>
</reference>
<evidence type="ECO:0000313" key="6">
    <source>
        <dbReference type="EMBL" id="VTQ59918.1"/>
    </source>
</evidence>
<proteinExistence type="predicted"/>
<dbReference type="AlphaFoldDB" id="A0A366UJX1"/>
<dbReference type="PANTHER" id="PTHR30146">
    <property type="entry name" value="LACI-RELATED TRANSCRIPTIONAL REPRESSOR"/>
    <property type="match status" value="1"/>
</dbReference>
<sequence>MTNIRDIAKLTGYSVSTVSRVINNHPYVDETKRAKILSVINELSYVPNASARQLSYGKTKNIGVILPYTDHPYFDQLLSGIIEVAFNEDYQVTLLPTNYQAERERMYLEEFAGKRFDGLIVTSRANNLDVLLSYQKYGPIIFCEEIKETEAGCVFIDREQSITEALLYLKKQGVEKLGVTLGRSGRLSFNTKVTLELCKKIFPDFKEENVFWNCIDYEQGVNAATYFKEKKVDGVFTNSDTVAAGILQSSILESKNRLVGRDNLLISELMSFSTIDHGLRECGETAFLLFIEEKKDQIKIPYRFIVR</sequence>
<keyword evidence="1" id="KW-0805">Transcription regulation</keyword>
<dbReference type="SUPFAM" id="SSF47413">
    <property type="entry name" value="lambda repressor-like DNA-binding domains"/>
    <property type="match status" value="1"/>
</dbReference>
<evidence type="ECO:0000256" key="2">
    <source>
        <dbReference type="ARBA" id="ARBA00023125"/>
    </source>
</evidence>
<dbReference type="GO" id="GO:0003700">
    <property type="term" value="F:DNA-binding transcription factor activity"/>
    <property type="evidence" value="ECO:0007669"/>
    <property type="project" value="TreeGrafter"/>
</dbReference>
<dbReference type="PANTHER" id="PTHR30146:SF105">
    <property type="entry name" value="CATABOLITE CONTROL PROTEIN B"/>
    <property type="match status" value="1"/>
</dbReference>
<dbReference type="RefSeq" id="WP_010738433.1">
    <property type="nucleotide sequence ID" value="NZ_AP027299.1"/>
</dbReference>
<accession>A0A366UJX1</accession>
<gene>
    <name evidence="6" type="primary">ccpB</name>
    <name evidence="5" type="ORF">EB03_02387</name>
    <name evidence="6" type="ORF">NCTC12204_00500</name>
</gene>